<reference evidence="1" key="1">
    <citation type="submission" date="2023-07" db="EMBL/GenBank/DDBJ databases">
        <title>draft genome sequence of fig (Ficus carica).</title>
        <authorList>
            <person name="Takahashi T."/>
            <person name="Nishimura K."/>
        </authorList>
    </citation>
    <scope>NUCLEOTIDE SEQUENCE</scope>
</reference>
<dbReference type="EMBL" id="BTGU01000058">
    <property type="protein sequence ID" value="GMN55634.1"/>
    <property type="molecule type" value="Genomic_DNA"/>
</dbReference>
<comment type="caution">
    <text evidence="1">The sequence shown here is derived from an EMBL/GenBank/DDBJ whole genome shotgun (WGS) entry which is preliminary data.</text>
</comment>
<name>A0AA88AHF0_FICCA</name>
<protein>
    <submittedName>
        <fullName evidence="1">Uncharacterized protein</fullName>
    </submittedName>
</protein>
<dbReference type="AlphaFoldDB" id="A0AA88AHF0"/>
<dbReference type="Proteomes" id="UP001187192">
    <property type="component" value="Unassembled WGS sequence"/>
</dbReference>
<sequence length="97" mass="10706">MKNNHLIGSKELHGCLHTHIHNGTDVRVDEHIILRSGADVRGGSLQGIRLSRLNINLLAAADLVRHVCLSLSLLNHVGRQHFGNPSQEFVGILLSFF</sequence>
<gene>
    <name evidence="1" type="ORF">TIFTF001_024740</name>
</gene>
<evidence type="ECO:0000313" key="1">
    <source>
        <dbReference type="EMBL" id="GMN55634.1"/>
    </source>
</evidence>
<evidence type="ECO:0000313" key="2">
    <source>
        <dbReference type="Proteomes" id="UP001187192"/>
    </source>
</evidence>
<proteinExistence type="predicted"/>
<accession>A0AA88AHF0</accession>
<organism evidence="1 2">
    <name type="scientific">Ficus carica</name>
    <name type="common">Common fig</name>
    <dbReference type="NCBI Taxonomy" id="3494"/>
    <lineage>
        <taxon>Eukaryota</taxon>
        <taxon>Viridiplantae</taxon>
        <taxon>Streptophyta</taxon>
        <taxon>Embryophyta</taxon>
        <taxon>Tracheophyta</taxon>
        <taxon>Spermatophyta</taxon>
        <taxon>Magnoliopsida</taxon>
        <taxon>eudicotyledons</taxon>
        <taxon>Gunneridae</taxon>
        <taxon>Pentapetalae</taxon>
        <taxon>rosids</taxon>
        <taxon>fabids</taxon>
        <taxon>Rosales</taxon>
        <taxon>Moraceae</taxon>
        <taxon>Ficeae</taxon>
        <taxon>Ficus</taxon>
    </lineage>
</organism>
<keyword evidence="2" id="KW-1185">Reference proteome</keyword>